<dbReference type="Pfam" id="PF13581">
    <property type="entry name" value="HATPase_c_2"/>
    <property type="match status" value="1"/>
</dbReference>
<gene>
    <name evidence="3" type="ORF">KJ970_18475</name>
</gene>
<dbReference type="PANTHER" id="PTHR35526">
    <property type="entry name" value="ANTI-SIGMA-F FACTOR RSBW-RELATED"/>
    <property type="match status" value="1"/>
</dbReference>
<dbReference type="InterPro" id="IPR036890">
    <property type="entry name" value="HATPase_C_sf"/>
</dbReference>
<dbReference type="GO" id="GO:0005524">
    <property type="term" value="F:ATP binding"/>
    <property type="evidence" value="ECO:0007669"/>
    <property type="project" value="UniProtKB-KW"/>
</dbReference>
<dbReference type="InterPro" id="IPR003594">
    <property type="entry name" value="HATPase_dom"/>
</dbReference>
<dbReference type="Proteomes" id="UP000777784">
    <property type="component" value="Unassembled WGS sequence"/>
</dbReference>
<evidence type="ECO:0000256" key="1">
    <source>
        <dbReference type="ARBA" id="ARBA00022527"/>
    </source>
</evidence>
<feature type="domain" description="Histidine kinase/HSP90-like ATPase" evidence="2">
    <location>
        <begin position="26"/>
        <end position="153"/>
    </location>
</feature>
<keyword evidence="3" id="KW-0547">Nucleotide-binding</keyword>
<sequence length="166" mass="18233">MSSSTEGPNPNIVPEADSGNRMVLYLPSDLNYLSVVDRMVEGIAEMLELEEEDNIAVATSVIEACTNAIQHGHRQEAAKYFFCSFYLGENELQVTVKDWGPGFNLNTVLGGDPTHGEGLLKCRGRGIFIMRSMMDTVEFEMREPIGTTVKLTKQLARRGTSSPVSG</sequence>
<dbReference type="SUPFAM" id="SSF55874">
    <property type="entry name" value="ATPase domain of HSP90 chaperone/DNA topoisomerase II/histidine kinase"/>
    <property type="match status" value="1"/>
</dbReference>
<dbReference type="GO" id="GO:0004674">
    <property type="term" value="F:protein serine/threonine kinase activity"/>
    <property type="evidence" value="ECO:0007669"/>
    <property type="project" value="UniProtKB-KW"/>
</dbReference>
<evidence type="ECO:0000313" key="3">
    <source>
        <dbReference type="EMBL" id="MBU2692910.1"/>
    </source>
</evidence>
<dbReference type="Gene3D" id="3.30.565.10">
    <property type="entry name" value="Histidine kinase-like ATPase, C-terminal domain"/>
    <property type="match status" value="1"/>
</dbReference>
<comment type="caution">
    <text evidence="3">The sequence shown here is derived from an EMBL/GenBank/DDBJ whole genome shotgun (WGS) entry which is preliminary data.</text>
</comment>
<name>A0A948RXZ9_UNCEI</name>
<proteinExistence type="predicted"/>
<evidence type="ECO:0000313" key="4">
    <source>
        <dbReference type="Proteomes" id="UP000777784"/>
    </source>
</evidence>
<dbReference type="EMBL" id="JAHJDP010000104">
    <property type="protein sequence ID" value="MBU2692910.1"/>
    <property type="molecule type" value="Genomic_DNA"/>
</dbReference>
<evidence type="ECO:0000259" key="2">
    <source>
        <dbReference type="Pfam" id="PF13581"/>
    </source>
</evidence>
<accession>A0A948RXZ9</accession>
<dbReference type="CDD" id="cd16936">
    <property type="entry name" value="HATPase_RsbW-like"/>
    <property type="match status" value="1"/>
</dbReference>
<keyword evidence="1" id="KW-0418">Kinase</keyword>
<organism evidence="3 4">
    <name type="scientific">Eiseniibacteriota bacterium</name>
    <dbReference type="NCBI Taxonomy" id="2212470"/>
    <lineage>
        <taxon>Bacteria</taxon>
        <taxon>Candidatus Eiseniibacteriota</taxon>
    </lineage>
</organism>
<dbReference type="InterPro" id="IPR050267">
    <property type="entry name" value="Anti-sigma-factor_SerPK"/>
</dbReference>
<keyword evidence="3" id="KW-0067">ATP-binding</keyword>
<dbReference type="PANTHER" id="PTHR35526:SF3">
    <property type="entry name" value="ANTI-SIGMA-F FACTOR RSBW"/>
    <property type="match status" value="1"/>
</dbReference>
<reference evidence="3" key="1">
    <citation type="submission" date="2021-05" db="EMBL/GenBank/DDBJ databases">
        <title>Energy efficiency and biological interactions define the core microbiome of deep oligotrophic groundwater.</title>
        <authorList>
            <person name="Mehrshad M."/>
            <person name="Lopez-Fernandez M."/>
            <person name="Bell E."/>
            <person name="Bernier-Latmani R."/>
            <person name="Bertilsson S."/>
            <person name="Dopson M."/>
        </authorList>
    </citation>
    <scope>NUCLEOTIDE SEQUENCE</scope>
    <source>
        <strain evidence="3">Modern_marine.mb.64</strain>
    </source>
</reference>
<dbReference type="AlphaFoldDB" id="A0A948RXZ9"/>
<keyword evidence="1" id="KW-0808">Transferase</keyword>
<keyword evidence="1" id="KW-0723">Serine/threonine-protein kinase</keyword>
<protein>
    <submittedName>
        <fullName evidence="3">ATP-binding protein</fullName>
    </submittedName>
</protein>